<dbReference type="PANTHER" id="PTHR30024">
    <property type="entry name" value="ALIPHATIC SULFONATES-BINDING PROTEIN-RELATED"/>
    <property type="match status" value="1"/>
</dbReference>
<proteinExistence type="predicted"/>
<accession>A0A0S3PZI1</accession>
<organism evidence="2 3">
    <name type="scientific">Variibacter gotjawalensis</name>
    <dbReference type="NCBI Taxonomy" id="1333996"/>
    <lineage>
        <taxon>Bacteria</taxon>
        <taxon>Pseudomonadati</taxon>
        <taxon>Pseudomonadota</taxon>
        <taxon>Alphaproteobacteria</taxon>
        <taxon>Hyphomicrobiales</taxon>
        <taxon>Nitrobacteraceae</taxon>
        <taxon>Variibacter</taxon>
    </lineage>
</organism>
<evidence type="ECO:0008006" key="4">
    <source>
        <dbReference type="Google" id="ProtNLM"/>
    </source>
</evidence>
<evidence type="ECO:0000313" key="2">
    <source>
        <dbReference type="EMBL" id="BAT61345.1"/>
    </source>
</evidence>
<dbReference type="RefSeq" id="WP_096358938.1">
    <property type="nucleotide sequence ID" value="NZ_AP014946.1"/>
</dbReference>
<keyword evidence="3" id="KW-1185">Reference proteome</keyword>
<dbReference type="SUPFAM" id="SSF53850">
    <property type="entry name" value="Periplasmic binding protein-like II"/>
    <property type="match status" value="1"/>
</dbReference>
<gene>
    <name evidence="2" type="ORF">GJW-30_1_03902</name>
</gene>
<evidence type="ECO:0000256" key="1">
    <source>
        <dbReference type="SAM" id="SignalP"/>
    </source>
</evidence>
<feature type="signal peptide" evidence="1">
    <location>
        <begin position="1"/>
        <end position="23"/>
    </location>
</feature>
<dbReference type="PANTHER" id="PTHR30024:SF2">
    <property type="entry name" value="ABC TRANSPORTER SUBSTRATE-BINDING PROTEIN"/>
    <property type="match status" value="1"/>
</dbReference>
<dbReference type="OrthoDB" id="6788250at2"/>
<feature type="chain" id="PRO_5006616003" description="Alkanesulfonate transporter substrate-binding subunit" evidence="1">
    <location>
        <begin position="24"/>
        <end position="335"/>
    </location>
</feature>
<protein>
    <recommendedName>
        <fullName evidence="4">Alkanesulfonate transporter substrate-binding subunit</fullName>
    </recommendedName>
</protein>
<dbReference type="Gene3D" id="3.40.190.10">
    <property type="entry name" value="Periplasmic binding protein-like II"/>
    <property type="match status" value="2"/>
</dbReference>
<dbReference type="KEGG" id="vgo:GJW-30_1_03902"/>
<evidence type="ECO:0000313" key="3">
    <source>
        <dbReference type="Proteomes" id="UP000236884"/>
    </source>
</evidence>
<keyword evidence="1" id="KW-0732">Signal</keyword>
<dbReference type="Proteomes" id="UP000236884">
    <property type="component" value="Chromosome"/>
</dbReference>
<sequence>MNRRHLLGAAAATLALLATEANAQQKSEVTFSRQPGINYMPTLIIEKQKLIEKHAEKLGVPNLKVNWLTMGGGGAQTDAMLAGSVDVCNTGVTNLLLLWDRTRGGVKGIVATSAQPLAMVTRDPRIKTLNDLKEGDKIAVPTLKVSTQSMLLQIQAAKLFGEKNWAQLDQFTVQLAHPDAAVIMTNPQHEVKSHFAAPPFQYFELKTVPGARIVTSSFDIMGGPMTQAGFFTTTKFADSNPKIIEAVRAATEEAEAFIRSKTREAIEIYRDMSKDKMSTDELLEILKEPGMMEYGGAPQNTLPIAEHLHRIGTLKQKAASWKDYYLPVAHSLKGS</sequence>
<dbReference type="AlphaFoldDB" id="A0A0S3PZI1"/>
<dbReference type="EMBL" id="AP014946">
    <property type="protein sequence ID" value="BAT61345.1"/>
    <property type="molecule type" value="Genomic_DNA"/>
</dbReference>
<reference evidence="2 3" key="1">
    <citation type="submission" date="2015-08" db="EMBL/GenBank/DDBJ databases">
        <title>Investigation of the bacterial diversity of lava forest soil.</title>
        <authorList>
            <person name="Lee J.S."/>
        </authorList>
    </citation>
    <scope>NUCLEOTIDE SEQUENCE [LARGE SCALE GENOMIC DNA]</scope>
    <source>
        <strain evidence="2 3">GJW-30</strain>
    </source>
</reference>
<name>A0A0S3PZI1_9BRAD</name>